<organism evidence="7 8">
    <name type="scientific">Phenylobacterium koreense</name>
    <dbReference type="NCBI Taxonomy" id="266125"/>
    <lineage>
        <taxon>Bacteria</taxon>
        <taxon>Pseudomonadati</taxon>
        <taxon>Pseudomonadota</taxon>
        <taxon>Alphaproteobacteria</taxon>
        <taxon>Caulobacterales</taxon>
        <taxon>Caulobacteraceae</taxon>
        <taxon>Phenylobacterium</taxon>
    </lineage>
</organism>
<reference evidence="7 8" key="1">
    <citation type="submission" date="2024-06" db="EMBL/GenBank/DDBJ databases">
        <title>Genomic Encyclopedia of Type Strains, Phase IV (KMG-IV): sequencing the most valuable type-strain genomes for metagenomic binning, comparative biology and taxonomic classification.</title>
        <authorList>
            <person name="Goeker M."/>
        </authorList>
    </citation>
    <scope>NUCLEOTIDE SEQUENCE [LARGE SCALE GENOMIC DNA]</scope>
    <source>
        <strain evidence="7 8">DSM 17809</strain>
    </source>
</reference>
<proteinExistence type="inferred from homology"/>
<evidence type="ECO:0000256" key="1">
    <source>
        <dbReference type="ARBA" id="ARBA00009477"/>
    </source>
</evidence>
<keyword evidence="4" id="KW-0732">Signal</keyword>
<dbReference type="Gene3D" id="2.40.30.170">
    <property type="match status" value="1"/>
</dbReference>
<dbReference type="PANTHER" id="PTHR30469:SF15">
    <property type="entry name" value="HLYD FAMILY OF SECRETION PROTEINS"/>
    <property type="match status" value="1"/>
</dbReference>
<keyword evidence="2" id="KW-0175">Coiled coil</keyword>
<sequence>MTNSKTLLTFAVGLAALSLVACGPKEPPKKDPAATARTVSVVRVQDRAIAGSLTASGSLIPREEAAVLPEVAGYRVSRVLVEEGAQVKVGQTLAQLDSALINAQLEQQKAQAAQAQVQAEQAEAEAARVAGLDGQGVLSQEAIDQRRFQAKSARATANAQLAAYRDVQTRAGKLAVTAPVSGLVLSRNVRPGDQSGAGGEPWFRIARDGQIELSADLAEGDLARVRVGQTAAVTLPSGVTVEGRVRIVSPQVNAETKLGTVRILLPVRGDVRAGGFGRAVFKDATGLGLAVPETAIRYDADGASVMTVGADNRVRRVNVTTGVRGGGFVTLVKGPPAGTRVIQNAAAFLLDGDMVKPVEGGAAAPAAAPAPAPAPAQAAGKR</sequence>
<feature type="coiled-coil region" evidence="2">
    <location>
        <begin position="93"/>
        <end position="132"/>
    </location>
</feature>
<feature type="region of interest" description="Disordered" evidence="3">
    <location>
        <begin position="361"/>
        <end position="382"/>
    </location>
</feature>
<evidence type="ECO:0000259" key="5">
    <source>
        <dbReference type="Pfam" id="PF25917"/>
    </source>
</evidence>
<dbReference type="NCBIfam" id="TIGR01730">
    <property type="entry name" value="RND_mfp"/>
    <property type="match status" value="1"/>
</dbReference>
<accession>A0ABV2EJ28</accession>
<feature type="domain" description="Multidrug resistance protein MdtA-like barrel-sandwich hybrid" evidence="5">
    <location>
        <begin position="64"/>
        <end position="196"/>
    </location>
</feature>
<dbReference type="Gene3D" id="2.40.50.100">
    <property type="match status" value="1"/>
</dbReference>
<dbReference type="PROSITE" id="PS51257">
    <property type="entry name" value="PROKAR_LIPOPROTEIN"/>
    <property type="match status" value="1"/>
</dbReference>
<evidence type="ECO:0000259" key="6">
    <source>
        <dbReference type="Pfam" id="PF25954"/>
    </source>
</evidence>
<dbReference type="InterPro" id="IPR058792">
    <property type="entry name" value="Beta-barrel_RND_2"/>
</dbReference>
<protein>
    <submittedName>
        <fullName evidence="7">HlyD family secretion protein</fullName>
    </submittedName>
</protein>
<dbReference type="InterPro" id="IPR058625">
    <property type="entry name" value="MdtA-like_BSH"/>
</dbReference>
<dbReference type="EMBL" id="JBEPLU010000001">
    <property type="protein sequence ID" value="MET3527048.1"/>
    <property type="molecule type" value="Genomic_DNA"/>
</dbReference>
<evidence type="ECO:0000256" key="3">
    <source>
        <dbReference type="SAM" id="MobiDB-lite"/>
    </source>
</evidence>
<name>A0ABV2EJ28_9CAUL</name>
<evidence type="ECO:0000313" key="8">
    <source>
        <dbReference type="Proteomes" id="UP001549110"/>
    </source>
</evidence>
<evidence type="ECO:0000256" key="2">
    <source>
        <dbReference type="SAM" id="Coils"/>
    </source>
</evidence>
<dbReference type="Pfam" id="PF25917">
    <property type="entry name" value="BSH_RND"/>
    <property type="match status" value="1"/>
</dbReference>
<dbReference type="Pfam" id="PF25954">
    <property type="entry name" value="Beta-barrel_RND_2"/>
    <property type="match status" value="1"/>
</dbReference>
<dbReference type="Proteomes" id="UP001549110">
    <property type="component" value="Unassembled WGS sequence"/>
</dbReference>
<feature type="chain" id="PRO_5046199903" evidence="4">
    <location>
        <begin position="22"/>
        <end position="382"/>
    </location>
</feature>
<feature type="signal peptide" evidence="4">
    <location>
        <begin position="1"/>
        <end position="21"/>
    </location>
</feature>
<gene>
    <name evidence="7" type="ORF">ABID41_002143</name>
</gene>
<evidence type="ECO:0000256" key="4">
    <source>
        <dbReference type="SAM" id="SignalP"/>
    </source>
</evidence>
<dbReference type="SUPFAM" id="SSF111369">
    <property type="entry name" value="HlyD-like secretion proteins"/>
    <property type="match status" value="1"/>
</dbReference>
<comment type="similarity">
    <text evidence="1">Belongs to the membrane fusion protein (MFP) (TC 8.A.1) family.</text>
</comment>
<dbReference type="Gene3D" id="1.10.287.470">
    <property type="entry name" value="Helix hairpin bin"/>
    <property type="match status" value="1"/>
</dbReference>
<dbReference type="Gene3D" id="2.40.420.20">
    <property type="match status" value="1"/>
</dbReference>
<dbReference type="RefSeq" id="WP_354297588.1">
    <property type="nucleotide sequence ID" value="NZ_JBEPLU010000001.1"/>
</dbReference>
<dbReference type="InterPro" id="IPR006143">
    <property type="entry name" value="RND_pump_MFP"/>
</dbReference>
<dbReference type="PANTHER" id="PTHR30469">
    <property type="entry name" value="MULTIDRUG RESISTANCE PROTEIN MDTA"/>
    <property type="match status" value="1"/>
</dbReference>
<keyword evidence="8" id="KW-1185">Reference proteome</keyword>
<feature type="domain" description="CusB-like beta-barrel" evidence="6">
    <location>
        <begin position="213"/>
        <end position="281"/>
    </location>
</feature>
<evidence type="ECO:0000313" key="7">
    <source>
        <dbReference type="EMBL" id="MET3527048.1"/>
    </source>
</evidence>
<comment type="caution">
    <text evidence="7">The sequence shown here is derived from an EMBL/GenBank/DDBJ whole genome shotgun (WGS) entry which is preliminary data.</text>
</comment>